<name>A0A4U8T441_9HELI</name>
<dbReference type="RefSeq" id="WP_034319555.1">
    <property type="nucleotide sequence ID" value="NZ_BAAFHN010000054.1"/>
</dbReference>
<dbReference type="EMBL" id="BAAFHN010000054">
    <property type="protein sequence ID" value="GAB0173703.1"/>
    <property type="molecule type" value="Genomic_DNA"/>
</dbReference>
<reference evidence="1 4" key="3">
    <citation type="submission" date="2024-06" db="EMBL/GenBank/DDBJ databases">
        <title>Draft genome sequence of Helicobacter trogontum NHP16-4001.</title>
        <authorList>
            <person name="Rimbara E."/>
            <person name="Suzuki M."/>
        </authorList>
    </citation>
    <scope>NUCLEOTIDE SEQUENCE [LARGE SCALE GENOMIC DNA]</scope>
    <source>
        <strain evidence="1 4">NHP16-4001</strain>
    </source>
</reference>
<comment type="caution">
    <text evidence="2">The sequence shown here is derived from an EMBL/GenBank/DDBJ whole genome shotgun (WGS) entry which is preliminary data.</text>
</comment>
<reference evidence="2 3" key="1">
    <citation type="journal article" date="2014" name="Genome Announc.">
        <title>Draft genome sequences of eight enterohepatic helicobacter species isolated from both laboratory and wild rodents.</title>
        <authorList>
            <person name="Sheh A."/>
            <person name="Shen Z."/>
            <person name="Fox J.G."/>
        </authorList>
    </citation>
    <scope>NUCLEOTIDE SEQUENCE [LARGE SCALE GENOMIC DNA]</scope>
    <source>
        <strain evidence="2 3">ATCC 49310</strain>
    </source>
</reference>
<evidence type="ECO:0000313" key="1">
    <source>
        <dbReference type="EMBL" id="GAB0173703.1"/>
    </source>
</evidence>
<dbReference type="Proteomes" id="UP000029861">
    <property type="component" value="Unassembled WGS sequence"/>
</dbReference>
<keyword evidence="4" id="KW-1185">Reference proteome</keyword>
<dbReference type="AlphaFoldDB" id="A0A4U8T441"/>
<evidence type="ECO:0000313" key="2">
    <source>
        <dbReference type="EMBL" id="TLD94256.1"/>
    </source>
</evidence>
<protein>
    <submittedName>
        <fullName evidence="2">Uncharacterized protein</fullName>
    </submittedName>
</protein>
<dbReference type="EMBL" id="JRPK02000068">
    <property type="protein sequence ID" value="TLD94256.1"/>
    <property type="molecule type" value="Genomic_DNA"/>
</dbReference>
<evidence type="ECO:0000313" key="3">
    <source>
        <dbReference type="Proteomes" id="UP000029861"/>
    </source>
</evidence>
<organism evidence="2 3">
    <name type="scientific">Helicobacter trogontum</name>
    <dbReference type="NCBI Taxonomy" id="50960"/>
    <lineage>
        <taxon>Bacteria</taxon>
        <taxon>Pseudomonadati</taxon>
        <taxon>Campylobacterota</taxon>
        <taxon>Epsilonproteobacteria</taxon>
        <taxon>Campylobacterales</taxon>
        <taxon>Helicobacteraceae</taxon>
        <taxon>Helicobacter</taxon>
    </lineage>
</organism>
<accession>A0A4U8T441</accession>
<dbReference type="Proteomes" id="UP001562457">
    <property type="component" value="Unassembled WGS sequence"/>
</dbReference>
<dbReference type="STRING" id="50960.LS81_09400"/>
<reference evidence="2" key="2">
    <citation type="submission" date="2018-04" db="EMBL/GenBank/DDBJ databases">
        <authorList>
            <person name="Sheh A."/>
            <person name="Shen Z."/>
            <person name="Mannion A.J."/>
            <person name="Fox J.G."/>
        </authorList>
    </citation>
    <scope>NUCLEOTIDE SEQUENCE</scope>
    <source>
        <strain evidence="2">ATCC 49310</strain>
    </source>
</reference>
<evidence type="ECO:0000313" key="4">
    <source>
        <dbReference type="Proteomes" id="UP001562457"/>
    </source>
</evidence>
<sequence>MKKLVLIIGVAFYFCAESFANNIEIKCNKSMTCGDDYECNIEKCLIKNAKNLKEALLYDIRREVEEKKTYSPSKSMAYEAMLQLDLFNGQKEYDVSVKVDRSIDKCRLGDCIEAYGLIIEKMDENEIKLKYQFFSEIYEKTYKKTKDGIEVITENYI</sequence>
<gene>
    <name evidence="2" type="ORF">LS80_010330</name>
    <name evidence="1" type="ORF">NHP164001_17240</name>
</gene>
<proteinExistence type="predicted"/>